<proteinExistence type="predicted"/>
<dbReference type="InterPro" id="IPR033470">
    <property type="entry name" value="FakA-like_C"/>
</dbReference>
<dbReference type="InterPro" id="IPR036117">
    <property type="entry name" value="DhaL_dom_sf"/>
</dbReference>
<dbReference type="PROSITE" id="PS51480">
    <property type="entry name" value="DHAL"/>
    <property type="match status" value="1"/>
</dbReference>
<dbReference type="AlphaFoldDB" id="A0A9D0YVW5"/>
<dbReference type="GO" id="GO:0004371">
    <property type="term" value="F:glycerone kinase activity"/>
    <property type="evidence" value="ECO:0007669"/>
    <property type="project" value="InterPro"/>
</dbReference>
<dbReference type="Pfam" id="PF21645">
    <property type="entry name" value="FakA-like_M"/>
    <property type="match status" value="1"/>
</dbReference>
<dbReference type="SMART" id="SM01120">
    <property type="entry name" value="Dak2"/>
    <property type="match status" value="1"/>
</dbReference>
<dbReference type="Pfam" id="PF13684">
    <property type="entry name" value="FakA-like_C"/>
    <property type="match status" value="1"/>
</dbReference>
<dbReference type="NCBIfam" id="TIGR03599">
    <property type="entry name" value="YloV"/>
    <property type="match status" value="1"/>
</dbReference>
<evidence type="ECO:0000259" key="1">
    <source>
        <dbReference type="PROSITE" id="PS51480"/>
    </source>
</evidence>
<organism evidence="2 3">
    <name type="scientific">Candidatus Avichristensenella intestinipullorum</name>
    <dbReference type="NCBI Taxonomy" id="2840693"/>
    <lineage>
        <taxon>Bacteria</taxon>
        <taxon>Bacillati</taxon>
        <taxon>Bacillota</taxon>
        <taxon>Clostridia</taxon>
        <taxon>Candidatus Avichristensenella</taxon>
    </lineage>
</organism>
<dbReference type="InterPro" id="IPR050270">
    <property type="entry name" value="DegV_domain_contain"/>
</dbReference>
<dbReference type="Gene3D" id="1.25.40.340">
    <property type="match status" value="1"/>
</dbReference>
<gene>
    <name evidence="2" type="ORF">IAA66_05525</name>
</gene>
<name>A0A9D0YVW5_9FIRM</name>
<protein>
    <submittedName>
        <fullName evidence="2">DAK2 domain-containing protein</fullName>
    </submittedName>
</protein>
<reference evidence="2" key="2">
    <citation type="journal article" date="2021" name="PeerJ">
        <title>Extensive microbial diversity within the chicken gut microbiome revealed by metagenomics and culture.</title>
        <authorList>
            <person name="Gilroy R."/>
            <person name="Ravi A."/>
            <person name="Getino M."/>
            <person name="Pursley I."/>
            <person name="Horton D.L."/>
            <person name="Alikhan N.F."/>
            <person name="Baker D."/>
            <person name="Gharbi K."/>
            <person name="Hall N."/>
            <person name="Watson M."/>
            <person name="Adriaenssens E.M."/>
            <person name="Foster-Nyarko E."/>
            <person name="Jarju S."/>
            <person name="Secka A."/>
            <person name="Antonio M."/>
            <person name="Oren A."/>
            <person name="Chaudhuri R.R."/>
            <person name="La Ragione R."/>
            <person name="Hildebrand F."/>
            <person name="Pallen M.J."/>
        </authorList>
    </citation>
    <scope>NUCLEOTIDE SEQUENCE</scope>
    <source>
        <strain evidence="2">ChiHile30-977</strain>
    </source>
</reference>
<feature type="domain" description="DhaL" evidence="1">
    <location>
        <begin position="9"/>
        <end position="202"/>
    </location>
</feature>
<evidence type="ECO:0000313" key="3">
    <source>
        <dbReference type="Proteomes" id="UP000886819"/>
    </source>
</evidence>
<dbReference type="SUPFAM" id="SSF101473">
    <property type="entry name" value="DhaL-like"/>
    <property type="match status" value="1"/>
</dbReference>
<accession>A0A9D0YVW5</accession>
<dbReference type="InterPro" id="IPR048394">
    <property type="entry name" value="FakA-like_M"/>
</dbReference>
<dbReference type="Pfam" id="PF02734">
    <property type="entry name" value="Dak2"/>
    <property type="match status" value="1"/>
</dbReference>
<dbReference type="InterPro" id="IPR019986">
    <property type="entry name" value="YloV-like"/>
</dbReference>
<dbReference type="PANTHER" id="PTHR33434">
    <property type="entry name" value="DEGV DOMAIN-CONTAINING PROTEIN DR_1986-RELATED"/>
    <property type="match status" value="1"/>
</dbReference>
<dbReference type="EMBL" id="DVFI01000086">
    <property type="protein sequence ID" value="HIQ63032.1"/>
    <property type="molecule type" value="Genomic_DNA"/>
</dbReference>
<dbReference type="Proteomes" id="UP000886819">
    <property type="component" value="Unassembled WGS sequence"/>
</dbReference>
<evidence type="ECO:0000313" key="2">
    <source>
        <dbReference type="EMBL" id="HIQ63032.1"/>
    </source>
</evidence>
<dbReference type="SMART" id="SM01121">
    <property type="entry name" value="Dak1_2"/>
    <property type="match status" value="1"/>
</dbReference>
<reference evidence="2" key="1">
    <citation type="submission" date="2020-10" db="EMBL/GenBank/DDBJ databases">
        <authorList>
            <person name="Gilroy R."/>
        </authorList>
    </citation>
    <scope>NUCLEOTIDE SEQUENCE</scope>
    <source>
        <strain evidence="2">ChiHile30-977</strain>
    </source>
</reference>
<dbReference type="InterPro" id="IPR004007">
    <property type="entry name" value="DhaL_dom"/>
</dbReference>
<dbReference type="GO" id="GO:0006071">
    <property type="term" value="P:glycerol metabolic process"/>
    <property type="evidence" value="ECO:0007669"/>
    <property type="project" value="InterPro"/>
</dbReference>
<comment type="caution">
    <text evidence="2">The sequence shown here is derived from an EMBL/GenBank/DDBJ whole genome shotgun (WGS) entry which is preliminary data.</text>
</comment>
<dbReference type="PANTHER" id="PTHR33434:SF4">
    <property type="entry name" value="PHOSPHATASE PROTEIN"/>
    <property type="match status" value="1"/>
</dbReference>
<sequence>MAQMKIDGLLLREMMIAGAALLEQNREAVDALNVFPVPDGDTGTNMSLTIMAAIKEMSQHELMRADEAADALAKGALKGARGNSGVMLSQLLRGLARGVEGAAEITPTLLAQALQKSAETAYKAIMKPKEGTILTVARVIAESAAAQVKRDKNDMEALFSAMLTGGENILRKTPEMLPALKQAGVVDAGGRGLLLIYTGMFAALRGEEIPAAPMAMHEDGEAVFDDDHDAIEEIKFAYCTEFLIQNLHENVTDDDILTFRRRLNRIGDCVLVVGDLSLVKVHVHTNDPGKALQAGLALGELINLKIENMVEQRRERARAAAAAEPTRACGMVAVSMGEGFSGIFTDLGVDCIVEGGQTMNPSIDDLVQAVDGVAAKNVFVFPNNSNVILAAQQAATLAKRKVFVIPTKNVAMGVAGVIACQPEMDPEENAARMTEAAERVKSGMITTAIRDSRFEELTIHEGDYIGLYNGKIAVCDQNAHDVAVKLMEMLVTDEDSLITVYYGEDADEAEAQALTDEFAGQYTMCDVEMHSGGQPVYCYILSVE</sequence>